<proteinExistence type="inferred from homology"/>
<keyword evidence="6" id="KW-1133">Transmembrane helix</keyword>
<evidence type="ECO:0000256" key="6">
    <source>
        <dbReference type="ARBA" id="ARBA00022989"/>
    </source>
</evidence>
<protein>
    <recommendedName>
        <fullName evidence="8">Biotin transporter</fullName>
    </recommendedName>
</protein>
<dbReference type="RefSeq" id="WP_011673744.1">
    <property type="nucleotide sequence ID" value="NZ_CAKMBP010000002.1"/>
</dbReference>
<evidence type="ECO:0000256" key="7">
    <source>
        <dbReference type="ARBA" id="ARBA00023136"/>
    </source>
</evidence>
<evidence type="ECO:0000256" key="2">
    <source>
        <dbReference type="ARBA" id="ARBA00010692"/>
    </source>
</evidence>
<keyword evidence="5" id="KW-0812">Transmembrane</keyword>
<evidence type="ECO:0000256" key="3">
    <source>
        <dbReference type="ARBA" id="ARBA00022448"/>
    </source>
</evidence>
<dbReference type="OMA" id="FWPVPMT"/>
<sequence>MHIEAQRLTRMALLLAIVIVLGLIPAIPIGIIPVPLTVQNIGILLIGLLLSPFEAFLTTGVFLLLALIGLPILTGLRGGMAVFIGPTGGYLLGYWIGAVLLAWWSKKHRHEWFLLFAKIAIVAVLIIDLFGSMGFAVNMHIPLIRAVALNSLLIPGDILKAILVATIAYKLK</sequence>
<dbReference type="InterPro" id="IPR003784">
    <property type="entry name" value="BioY"/>
</dbReference>
<dbReference type="GeneID" id="33062344"/>
<keyword evidence="4 8" id="KW-1003">Cell membrane</keyword>
<evidence type="ECO:0000256" key="8">
    <source>
        <dbReference type="PIRNR" id="PIRNR016661"/>
    </source>
</evidence>
<dbReference type="AlphaFoldDB" id="A0A1Y0VWW8"/>
<reference evidence="9 10" key="1">
    <citation type="submission" date="2017-05" db="EMBL/GenBank/DDBJ databases">
        <title>Genome sequence of Pediococcus pentosaceus strain SRCM100892.</title>
        <authorList>
            <person name="Cho S.H."/>
        </authorList>
    </citation>
    <scope>NUCLEOTIDE SEQUENCE [LARGE SCALE GENOMIC DNA]</scope>
    <source>
        <strain evidence="9 10">SRCM100892</strain>
    </source>
</reference>
<dbReference type="PIRSF" id="PIRSF016661">
    <property type="entry name" value="BioY"/>
    <property type="match status" value="1"/>
</dbReference>
<dbReference type="Pfam" id="PF02632">
    <property type="entry name" value="BioY"/>
    <property type="match status" value="1"/>
</dbReference>
<organism evidence="9 10">
    <name type="scientific">Pediococcus pentosaceus</name>
    <dbReference type="NCBI Taxonomy" id="1255"/>
    <lineage>
        <taxon>Bacteria</taxon>
        <taxon>Bacillati</taxon>
        <taxon>Bacillota</taxon>
        <taxon>Bacilli</taxon>
        <taxon>Lactobacillales</taxon>
        <taxon>Lactobacillaceae</taxon>
        <taxon>Pediococcus</taxon>
    </lineage>
</organism>
<dbReference type="PANTHER" id="PTHR34295">
    <property type="entry name" value="BIOTIN TRANSPORTER BIOY"/>
    <property type="match status" value="1"/>
</dbReference>
<dbReference type="Proteomes" id="UP000196118">
    <property type="component" value="Chromosome"/>
</dbReference>
<evidence type="ECO:0000256" key="1">
    <source>
        <dbReference type="ARBA" id="ARBA00004651"/>
    </source>
</evidence>
<comment type="subcellular location">
    <subcellularLocation>
        <location evidence="1 8">Cell membrane</location>
        <topology evidence="1 8">Multi-pass membrane protein</topology>
    </subcellularLocation>
</comment>
<comment type="similarity">
    <text evidence="2 8">Belongs to the BioY family.</text>
</comment>
<dbReference type="EMBL" id="CP021474">
    <property type="protein sequence ID" value="ARW19047.1"/>
    <property type="molecule type" value="Genomic_DNA"/>
</dbReference>
<accession>A0A1Y0VWW8</accession>
<keyword evidence="7 8" id="KW-0472">Membrane</keyword>
<dbReference type="GO" id="GO:0015225">
    <property type="term" value="F:biotin transmembrane transporter activity"/>
    <property type="evidence" value="ECO:0007669"/>
    <property type="project" value="UniProtKB-UniRule"/>
</dbReference>
<dbReference type="PANTHER" id="PTHR34295:SF4">
    <property type="entry name" value="BIOTIN TRANSPORTER BIOY-RELATED"/>
    <property type="match status" value="1"/>
</dbReference>
<name>A0A1Y0VWW8_PEDPE</name>
<dbReference type="Gene3D" id="1.10.1760.20">
    <property type="match status" value="1"/>
</dbReference>
<evidence type="ECO:0000256" key="5">
    <source>
        <dbReference type="ARBA" id="ARBA00022692"/>
    </source>
</evidence>
<gene>
    <name evidence="9" type="ORF">S100892_00442</name>
</gene>
<keyword evidence="3 8" id="KW-0813">Transport</keyword>
<evidence type="ECO:0000313" key="9">
    <source>
        <dbReference type="EMBL" id="ARW19047.1"/>
    </source>
</evidence>
<evidence type="ECO:0000313" key="10">
    <source>
        <dbReference type="Proteomes" id="UP000196118"/>
    </source>
</evidence>
<dbReference type="GO" id="GO:0005886">
    <property type="term" value="C:plasma membrane"/>
    <property type="evidence" value="ECO:0007669"/>
    <property type="project" value="UniProtKB-SubCell"/>
</dbReference>
<evidence type="ECO:0000256" key="4">
    <source>
        <dbReference type="ARBA" id="ARBA00022475"/>
    </source>
</evidence>